<comment type="similarity">
    <text evidence="1 15">Belongs to the helicase family. RecG subfamily.</text>
</comment>
<evidence type="ECO:0000256" key="13">
    <source>
        <dbReference type="ARBA" id="ARBA00034808"/>
    </source>
</evidence>
<dbReference type="SUPFAM" id="SSF52540">
    <property type="entry name" value="P-loop containing nucleoside triphosphate hydrolases"/>
    <property type="match status" value="2"/>
</dbReference>
<dbReference type="SMART" id="SM00487">
    <property type="entry name" value="DEXDc"/>
    <property type="match status" value="1"/>
</dbReference>
<comment type="catalytic activity">
    <reaction evidence="14 15">
        <text>ATP + H2O = ADP + phosphate + H(+)</text>
        <dbReference type="Rhea" id="RHEA:13065"/>
        <dbReference type="ChEBI" id="CHEBI:15377"/>
        <dbReference type="ChEBI" id="CHEBI:15378"/>
        <dbReference type="ChEBI" id="CHEBI:30616"/>
        <dbReference type="ChEBI" id="CHEBI:43474"/>
        <dbReference type="ChEBI" id="CHEBI:456216"/>
        <dbReference type="EC" id="5.6.2.4"/>
    </reaction>
</comment>
<accession>A0A7R6PH10</accession>
<dbReference type="PROSITE" id="PS51192">
    <property type="entry name" value="HELICASE_ATP_BIND_1"/>
    <property type="match status" value="1"/>
</dbReference>
<keyword evidence="7 15" id="KW-0067">ATP-binding</keyword>
<evidence type="ECO:0000259" key="17">
    <source>
        <dbReference type="PROSITE" id="PS51194"/>
    </source>
</evidence>
<evidence type="ECO:0000256" key="5">
    <source>
        <dbReference type="ARBA" id="ARBA00022801"/>
    </source>
</evidence>
<name>A0A7R6PH10_9BACT</name>
<dbReference type="GO" id="GO:0016787">
    <property type="term" value="F:hydrolase activity"/>
    <property type="evidence" value="ECO:0007669"/>
    <property type="project" value="UniProtKB-KW"/>
</dbReference>
<dbReference type="SMART" id="SM00490">
    <property type="entry name" value="HELICc"/>
    <property type="match status" value="1"/>
</dbReference>
<evidence type="ECO:0000256" key="4">
    <source>
        <dbReference type="ARBA" id="ARBA00022763"/>
    </source>
</evidence>
<evidence type="ECO:0000256" key="1">
    <source>
        <dbReference type="ARBA" id="ARBA00007504"/>
    </source>
</evidence>
<dbReference type="NCBIfam" id="NF008165">
    <property type="entry name" value="PRK10917.1-3"/>
    <property type="match status" value="1"/>
</dbReference>
<keyword evidence="11" id="KW-0413">Isomerase</keyword>
<evidence type="ECO:0000256" key="8">
    <source>
        <dbReference type="ARBA" id="ARBA00023125"/>
    </source>
</evidence>
<keyword evidence="3 15" id="KW-0547">Nucleotide-binding</keyword>
<dbReference type="Gene3D" id="3.40.50.300">
    <property type="entry name" value="P-loop containing nucleotide triphosphate hydrolases"/>
    <property type="match status" value="2"/>
</dbReference>
<dbReference type="CDD" id="cd04488">
    <property type="entry name" value="RecG_wedge_OBF"/>
    <property type="match status" value="1"/>
</dbReference>
<dbReference type="Pfam" id="PF19833">
    <property type="entry name" value="RecG_dom3_C"/>
    <property type="match status" value="1"/>
</dbReference>
<evidence type="ECO:0000256" key="7">
    <source>
        <dbReference type="ARBA" id="ARBA00022840"/>
    </source>
</evidence>
<dbReference type="InterPro" id="IPR011545">
    <property type="entry name" value="DEAD/DEAH_box_helicase_dom"/>
</dbReference>
<evidence type="ECO:0000256" key="10">
    <source>
        <dbReference type="ARBA" id="ARBA00023204"/>
    </source>
</evidence>
<dbReference type="InterPro" id="IPR004609">
    <property type="entry name" value="ATP-dep_DNA_helicase_RecG"/>
</dbReference>
<dbReference type="Gene3D" id="2.40.50.140">
    <property type="entry name" value="Nucleic acid-binding proteins"/>
    <property type="match status" value="1"/>
</dbReference>
<evidence type="ECO:0000256" key="14">
    <source>
        <dbReference type="ARBA" id="ARBA00048988"/>
    </source>
</evidence>
<dbReference type="InterPro" id="IPR001650">
    <property type="entry name" value="Helicase_C-like"/>
</dbReference>
<dbReference type="KEGG" id="thyd:TTHT_0898"/>
<evidence type="ECO:0000256" key="2">
    <source>
        <dbReference type="ARBA" id="ARBA00017846"/>
    </source>
</evidence>
<evidence type="ECO:0000256" key="9">
    <source>
        <dbReference type="ARBA" id="ARBA00023172"/>
    </source>
</evidence>
<sequence>MTDLIHLDDYIEEIKFKGLGPATVKRLKGKGLKKVEDLLYFFPLKYNELSNFKKIAYTKPEEKVSLKVKVRSKKFKRSFRKKIPMLEAIASDETGNIKLIWFNQPYLVPMIKSGGEIIVFGKTQWRNNDYCMVNPVVRFLEAKEFSEIKLEIEPVYSSIEKVSNAFLKKLISFLILNTYPLNFSFPDEVRERFSFPEKRECFKNIHFPQSIEEVRKIENFSSIYQQALIFEELFEFFLGVFTLTEKEDTIKKEPVFIDEELRKEIDSILPFKLTDEQKRVLNDIYKVFEKGNRLVRLVQGDVGSGKTIVSVLAALPFLKKGYQVALIAPTEILARQHYKTIEGILQKTGIPVFLLTGSTSKKEKQKIYSGLESGIIKFIVGTHALIQPEVKFNNLQFVIIDEQHRFGVEQRQILVEKGDHPHILSLTATPIPRTLAMTLYGHYDYDAIKSKPPGRKEVKTIIKKRENDFEVYKFVYKMAKINKIQSYFVYPLIDTSDALELTSATEKFEELSNTYFKDLKTAMIHGKMKPQEKEDVMKRFQQGEIDILFSTTVIEVGVDVPNANIMVIENAERFGLSQLHQLRGRIGRGEEQAYCFLIVDRLGENAYKRIKIMSKTSDGFLIAEQDLKIRGPGEFLGTRQSGLPDFKIADILRDARMVEEARNIAKQYVYQGKLTLNDSEKWKKKFGKALV</sequence>
<dbReference type="PANTHER" id="PTHR47964">
    <property type="entry name" value="ATP-DEPENDENT DNA HELICASE HOMOLOG RECG, CHLOROPLASTIC"/>
    <property type="match status" value="1"/>
</dbReference>
<keyword evidence="4 15" id="KW-0227">DNA damage</keyword>
<dbReference type="EC" id="5.6.2.4" evidence="13 15"/>
<dbReference type="InterPro" id="IPR033454">
    <property type="entry name" value="RecG_wedge"/>
</dbReference>
<evidence type="ECO:0000256" key="11">
    <source>
        <dbReference type="ARBA" id="ARBA00023235"/>
    </source>
</evidence>
<dbReference type="InterPro" id="IPR014001">
    <property type="entry name" value="Helicase_ATP-bd"/>
</dbReference>
<evidence type="ECO:0000256" key="12">
    <source>
        <dbReference type="ARBA" id="ARBA00034617"/>
    </source>
</evidence>
<feature type="domain" description="Helicase ATP-binding" evidence="16">
    <location>
        <begin position="287"/>
        <end position="448"/>
    </location>
</feature>
<evidence type="ECO:0000313" key="19">
    <source>
        <dbReference type="Proteomes" id="UP000595564"/>
    </source>
</evidence>
<dbReference type="Proteomes" id="UP000595564">
    <property type="component" value="Chromosome"/>
</dbReference>
<dbReference type="NCBIfam" id="TIGR00643">
    <property type="entry name" value="recG"/>
    <property type="match status" value="1"/>
</dbReference>
<dbReference type="InterPro" id="IPR047112">
    <property type="entry name" value="RecG/Mfd"/>
</dbReference>
<dbReference type="Pfam" id="PF17191">
    <property type="entry name" value="RecG_wedge"/>
    <property type="match status" value="1"/>
</dbReference>
<reference evidence="18 19" key="1">
    <citation type="journal article" date="2012" name="Extremophiles">
        <title>Thermotomaculum hydrothermale gen. nov., sp. nov., a novel heterotrophic thermophile within the phylum Acidobacteria from a deep-sea hydrothermal vent chimney in the Southern Okinawa Trough.</title>
        <authorList>
            <person name="Izumi H."/>
            <person name="Nunoura T."/>
            <person name="Miyazaki M."/>
            <person name="Mino S."/>
            <person name="Toki T."/>
            <person name="Takai K."/>
            <person name="Sako Y."/>
            <person name="Sawabe T."/>
            <person name="Nakagawa S."/>
        </authorList>
    </citation>
    <scope>NUCLEOTIDE SEQUENCE [LARGE SCALE GENOMIC DNA]</scope>
    <source>
        <strain evidence="18 19">AC55</strain>
    </source>
</reference>
<keyword evidence="5 15" id="KW-0378">Hydrolase</keyword>
<comment type="function">
    <text evidence="15">Plays a critical role in recombination and DNA repair. Helps process Holliday junction intermediates to mature products by catalyzing branch migration. Has replication fork regression activity, unwinds stalled or blocked replication forks to make a HJ that can be resolved. Has a DNA unwinding activity characteristic of a DNA helicase with 3'-5' polarity.</text>
</comment>
<dbReference type="InterPro" id="IPR012340">
    <property type="entry name" value="NA-bd_OB-fold"/>
</dbReference>
<dbReference type="GO" id="GO:0005524">
    <property type="term" value="F:ATP binding"/>
    <property type="evidence" value="ECO:0007669"/>
    <property type="project" value="UniProtKB-KW"/>
</dbReference>
<gene>
    <name evidence="18" type="primary">recG</name>
    <name evidence="18" type="ORF">TTHT_0898</name>
</gene>
<evidence type="ECO:0000256" key="6">
    <source>
        <dbReference type="ARBA" id="ARBA00022806"/>
    </source>
</evidence>
<keyword evidence="6 15" id="KW-0347">Helicase</keyword>
<keyword evidence="8" id="KW-0238">DNA-binding</keyword>
<dbReference type="AlphaFoldDB" id="A0A7R6PH10"/>
<proteinExistence type="inferred from homology"/>
<dbReference type="NCBIfam" id="NF008168">
    <property type="entry name" value="PRK10917.2-2"/>
    <property type="match status" value="1"/>
</dbReference>
<dbReference type="GO" id="GO:0043138">
    <property type="term" value="F:3'-5' DNA helicase activity"/>
    <property type="evidence" value="ECO:0007669"/>
    <property type="project" value="UniProtKB-EC"/>
</dbReference>
<evidence type="ECO:0000259" key="16">
    <source>
        <dbReference type="PROSITE" id="PS51192"/>
    </source>
</evidence>
<evidence type="ECO:0000313" key="18">
    <source>
        <dbReference type="EMBL" id="BBB32454.1"/>
    </source>
</evidence>
<dbReference type="GO" id="GO:0006281">
    <property type="term" value="P:DNA repair"/>
    <property type="evidence" value="ECO:0007669"/>
    <property type="project" value="UniProtKB-UniRule"/>
</dbReference>
<dbReference type="PANTHER" id="PTHR47964:SF1">
    <property type="entry name" value="ATP-DEPENDENT DNA HELICASE HOMOLOG RECG, CHLOROPLASTIC"/>
    <property type="match status" value="1"/>
</dbReference>
<dbReference type="SUPFAM" id="SSF50249">
    <property type="entry name" value="Nucleic acid-binding proteins"/>
    <property type="match status" value="1"/>
</dbReference>
<dbReference type="PROSITE" id="PS51194">
    <property type="entry name" value="HELICASE_CTER"/>
    <property type="match status" value="1"/>
</dbReference>
<dbReference type="InterPro" id="IPR027417">
    <property type="entry name" value="P-loop_NTPase"/>
</dbReference>
<keyword evidence="10 15" id="KW-0234">DNA repair</keyword>
<comment type="catalytic activity">
    <reaction evidence="12 15">
        <text>Couples ATP hydrolysis with the unwinding of duplex DNA by translocating in the 3'-5' direction.</text>
        <dbReference type="EC" id="5.6.2.4"/>
    </reaction>
</comment>
<protein>
    <recommendedName>
        <fullName evidence="2 15">ATP-dependent DNA helicase RecG</fullName>
        <ecNumber evidence="13 15">5.6.2.4</ecNumber>
    </recommendedName>
</protein>
<dbReference type="RefSeq" id="WP_201328805.1">
    <property type="nucleotide sequence ID" value="NZ_AP017470.1"/>
</dbReference>
<evidence type="ECO:0000256" key="3">
    <source>
        <dbReference type="ARBA" id="ARBA00022741"/>
    </source>
</evidence>
<keyword evidence="9 15" id="KW-0233">DNA recombination</keyword>
<organism evidence="18 19">
    <name type="scientific">Thermotomaculum hydrothermale</name>
    <dbReference type="NCBI Taxonomy" id="981385"/>
    <lineage>
        <taxon>Bacteria</taxon>
        <taxon>Pseudomonadati</taxon>
        <taxon>Acidobacteriota</taxon>
        <taxon>Holophagae</taxon>
        <taxon>Thermotomaculales</taxon>
        <taxon>Thermotomaculaceae</taxon>
        <taxon>Thermotomaculum</taxon>
    </lineage>
</organism>
<dbReference type="InterPro" id="IPR045562">
    <property type="entry name" value="RecG_dom3_C"/>
</dbReference>
<dbReference type="EMBL" id="AP017470">
    <property type="protein sequence ID" value="BBB32454.1"/>
    <property type="molecule type" value="Genomic_DNA"/>
</dbReference>
<dbReference type="Pfam" id="PF00271">
    <property type="entry name" value="Helicase_C"/>
    <property type="match status" value="1"/>
</dbReference>
<dbReference type="Pfam" id="PF00270">
    <property type="entry name" value="DEAD"/>
    <property type="match status" value="1"/>
</dbReference>
<feature type="domain" description="Helicase C-terminal" evidence="17">
    <location>
        <begin position="470"/>
        <end position="628"/>
    </location>
</feature>
<dbReference type="GO" id="GO:0006310">
    <property type="term" value="P:DNA recombination"/>
    <property type="evidence" value="ECO:0007669"/>
    <property type="project" value="UniProtKB-UniRule"/>
</dbReference>
<evidence type="ECO:0000256" key="15">
    <source>
        <dbReference type="RuleBase" id="RU363016"/>
    </source>
</evidence>
<keyword evidence="19" id="KW-1185">Reference proteome</keyword>
<dbReference type="GO" id="GO:0003677">
    <property type="term" value="F:DNA binding"/>
    <property type="evidence" value="ECO:0007669"/>
    <property type="project" value="UniProtKB-KW"/>
</dbReference>